<dbReference type="AlphaFoldDB" id="A0A383UNP6"/>
<dbReference type="Proteomes" id="UP000275772">
    <property type="component" value="Unassembled WGS sequence"/>
</dbReference>
<dbReference type="VEuPathDB" id="FungiDB:BLGHR1_12202"/>
<accession>A0A383UNP6</accession>
<sequence length="37" mass="4132">MNLLTREVMKSFNIGSPSKAKPAKFFLAAVSSQSWCR</sequence>
<evidence type="ECO:0000313" key="1">
    <source>
        <dbReference type="EMBL" id="SZF01436.1"/>
    </source>
</evidence>
<evidence type="ECO:0000313" key="2">
    <source>
        <dbReference type="Proteomes" id="UP000275772"/>
    </source>
</evidence>
<name>A0A383UNP6_BLUHO</name>
<dbReference type="EMBL" id="UNSH01000036">
    <property type="protein sequence ID" value="SZF01436.1"/>
    <property type="molecule type" value="Genomic_DNA"/>
</dbReference>
<reference evidence="1 2" key="1">
    <citation type="submission" date="2017-11" db="EMBL/GenBank/DDBJ databases">
        <authorList>
            <person name="Kracher B."/>
        </authorList>
    </citation>
    <scope>NUCLEOTIDE SEQUENCE [LARGE SCALE GENOMIC DNA]</scope>
    <source>
        <strain evidence="1 2">RACE1</strain>
    </source>
</reference>
<organism evidence="1 2">
    <name type="scientific">Blumeria hordei</name>
    <name type="common">Barley powdery mildew</name>
    <name type="synonym">Blumeria graminis f. sp. hordei</name>
    <dbReference type="NCBI Taxonomy" id="2867405"/>
    <lineage>
        <taxon>Eukaryota</taxon>
        <taxon>Fungi</taxon>
        <taxon>Dikarya</taxon>
        <taxon>Ascomycota</taxon>
        <taxon>Pezizomycotina</taxon>
        <taxon>Leotiomycetes</taxon>
        <taxon>Erysiphales</taxon>
        <taxon>Erysiphaceae</taxon>
        <taxon>Blumeria</taxon>
    </lineage>
</organism>
<gene>
    <name evidence="1" type="ORF">BLGHR1_12202</name>
</gene>
<proteinExistence type="predicted"/>
<protein>
    <submittedName>
        <fullName evidence="1">Uncharacterized protein</fullName>
    </submittedName>
</protein>